<evidence type="ECO:0000256" key="12">
    <source>
        <dbReference type="ARBA" id="ARBA00039754"/>
    </source>
</evidence>
<evidence type="ECO:0000256" key="9">
    <source>
        <dbReference type="ARBA" id="ARBA00023316"/>
    </source>
</evidence>
<dbReference type="GO" id="GO:0008360">
    <property type="term" value="P:regulation of cell shape"/>
    <property type="evidence" value="ECO:0007669"/>
    <property type="project" value="UniProtKB-KW"/>
</dbReference>
<organism evidence="17 18">
    <name type="scientific">Candidatus Zambryskibacteria bacterium RIFCSPHIGHO2_01_FULL_44_22b</name>
    <dbReference type="NCBI Taxonomy" id="1802737"/>
    <lineage>
        <taxon>Bacteria</taxon>
        <taxon>Candidatus Zambryskiibacteriota</taxon>
    </lineage>
</organism>
<accession>A0A1G2SYU5</accession>
<dbReference type="NCBIfam" id="NF006873">
    <property type="entry name" value="PRK09369.1"/>
    <property type="match status" value="1"/>
</dbReference>
<evidence type="ECO:0000256" key="1">
    <source>
        <dbReference type="ARBA" id="ARBA00004496"/>
    </source>
</evidence>
<dbReference type="PANTHER" id="PTHR43783">
    <property type="entry name" value="UDP-N-ACETYLGLUCOSAMINE 1-CARBOXYVINYLTRANSFERASE"/>
    <property type="match status" value="1"/>
</dbReference>
<keyword evidence="4" id="KW-0132">Cell division</keyword>
<evidence type="ECO:0000256" key="6">
    <source>
        <dbReference type="ARBA" id="ARBA00022960"/>
    </source>
</evidence>
<sequence>MEKKTDDFRIIGGRKLYGTIETNTSKNGALGLFCASLLNHQPTTLHGIPKIEEIARIIKIFESIGVKIEWVGKNSVLITPPKKFKLEKIDQDSSSRIRSILMMIGALIHFEKDFRIPHAGGCKMGQRTIAAHRYGLEELGVNIETEDSYYHIKHSKLNPADVVLYEASDTATENLLIAAALIPGKTTLRFIPPNYQVQEVCFFLQKCGIKIEGIGTSTLVVHGVEEINAPVEYWNSEDPTESMMFISSAIVTNSKLEITRCPIDFLSLELLKLEKMGLKYKKSPVYLSNNSYTRLCDITIYPSKLTALHDKIHASPYPGVNADNLPFFVPIATLADGSTLIHDWMWENRAIYFTELSRLGADIILADQHRVIINGPTELHGNEIVCPPALRPAMIVLVAMLGANGESVLRNVYSIQRGYENIAERLNDIGADIKILDRN</sequence>
<dbReference type="Gene3D" id="3.65.10.10">
    <property type="entry name" value="Enolpyruvate transferase domain"/>
    <property type="match status" value="2"/>
</dbReference>
<feature type="domain" description="Enolpyruvate transferase" evidence="16">
    <location>
        <begin position="13"/>
        <end position="426"/>
    </location>
</feature>
<dbReference type="PANTHER" id="PTHR43783:SF1">
    <property type="entry name" value="UDP-N-ACETYLGLUCOSAMINE 1-CARBOXYVINYLTRANSFERASE"/>
    <property type="match status" value="1"/>
</dbReference>
<dbReference type="AlphaFoldDB" id="A0A1G2SYU5"/>
<dbReference type="GO" id="GO:0071555">
    <property type="term" value="P:cell wall organization"/>
    <property type="evidence" value="ECO:0007669"/>
    <property type="project" value="UniProtKB-KW"/>
</dbReference>
<dbReference type="InterPro" id="IPR036968">
    <property type="entry name" value="Enolpyruvate_Tfrase_sf"/>
</dbReference>
<evidence type="ECO:0000256" key="7">
    <source>
        <dbReference type="ARBA" id="ARBA00022984"/>
    </source>
</evidence>
<reference evidence="17 18" key="1">
    <citation type="journal article" date="2016" name="Nat. Commun.">
        <title>Thousands of microbial genomes shed light on interconnected biogeochemical processes in an aquifer system.</title>
        <authorList>
            <person name="Anantharaman K."/>
            <person name="Brown C.T."/>
            <person name="Hug L.A."/>
            <person name="Sharon I."/>
            <person name="Castelle C.J."/>
            <person name="Probst A.J."/>
            <person name="Thomas B.C."/>
            <person name="Singh A."/>
            <person name="Wilkins M.J."/>
            <person name="Karaoz U."/>
            <person name="Brodie E.L."/>
            <person name="Williams K.H."/>
            <person name="Hubbard S.S."/>
            <person name="Banfield J.F."/>
        </authorList>
    </citation>
    <scope>NUCLEOTIDE SEQUENCE [LARGE SCALE GENOMIC DNA]</scope>
</reference>
<evidence type="ECO:0000256" key="4">
    <source>
        <dbReference type="ARBA" id="ARBA00022618"/>
    </source>
</evidence>
<evidence type="ECO:0000256" key="14">
    <source>
        <dbReference type="ARBA" id="ARBA00042842"/>
    </source>
</evidence>
<dbReference type="GO" id="GO:0051301">
    <property type="term" value="P:cell division"/>
    <property type="evidence" value="ECO:0007669"/>
    <property type="project" value="UniProtKB-KW"/>
</dbReference>
<dbReference type="SUPFAM" id="SSF55205">
    <property type="entry name" value="EPT/RTPC-like"/>
    <property type="match status" value="1"/>
</dbReference>
<evidence type="ECO:0000256" key="11">
    <source>
        <dbReference type="ARBA" id="ARBA00039108"/>
    </source>
</evidence>
<comment type="catalytic activity">
    <reaction evidence="15">
        <text>phosphoenolpyruvate + UDP-N-acetyl-alpha-D-glucosamine = UDP-N-acetyl-3-O-(1-carboxyvinyl)-alpha-D-glucosamine + phosphate</text>
        <dbReference type="Rhea" id="RHEA:18681"/>
        <dbReference type="ChEBI" id="CHEBI:43474"/>
        <dbReference type="ChEBI" id="CHEBI:57705"/>
        <dbReference type="ChEBI" id="CHEBI:58702"/>
        <dbReference type="ChEBI" id="CHEBI:68483"/>
        <dbReference type="EC" id="2.5.1.7"/>
    </reaction>
</comment>
<dbReference type="EMBL" id="MHVG01000020">
    <property type="protein sequence ID" value="OHA90210.1"/>
    <property type="molecule type" value="Genomic_DNA"/>
</dbReference>
<keyword evidence="6" id="KW-0133">Cell shape</keyword>
<comment type="pathway">
    <text evidence="2">Cell wall biogenesis; peptidoglycan biosynthesis.</text>
</comment>
<dbReference type="GO" id="GO:0008760">
    <property type="term" value="F:UDP-N-acetylglucosamine 1-carboxyvinyltransferase activity"/>
    <property type="evidence" value="ECO:0007669"/>
    <property type="project" value="UniProtKB-EC"/>
</dbReference>
<evidence type="ECO:0000256" key="13">
    <source>
        <dbReference type="ARBA" id="ARBA00042443"/>
    </source>
</evidence>
<keyword evidence="7" id="KW-0573">Peptidoglycan synthesis</keyword>
<dbReference type="GO" id="GO:0009252">
    <property type="term" value="P:peptidoglycan biosynthetic process"/>
    <property type="evidence" value="ECO:0007669"/>
    <property type="project" value="UniProtKB-KW"/>
</dbReference>
<proteinExistence type="inferred from homology"/>
<dbReference type="GO" id="GO:0005737">
    <property type="term" value="C:cytoplasm"/>
    <property type="evidence" value="ECO:0007669"/>
    <property type="project" value="UniProtKB-SubCell"/>
</dbReference>
<evidence type="ECO:0000256" key="10">
    <source>
        <dbReference type="ARBA" id="ARBA00038367"/>
    </source>
</evidence>
<dbReference type="InterPro" id="IPR050068">
    <property type="entry name" value="MurA_subfamily"/>
</dbReference>
<evidence type="ECO:0000256" key="8">
    <source>
        <dbReference type="ARBA" id="ARBA00023306"/>
    </source>
</evidence>
<dbReference type="InterPro" id="IPR013792">
    <property type="entry name" value="RNA3'P_cycl/enolpyr_Trfase_a/b"/>
</dbReference>
<protein>
    <recommendedName>
        <fullName evidence="12">UDP-N-acetylglucosamine 1-carboxyvinyltransferase</fullName>
        <ecNumber evidence="11">2.5.1.7</ecNumber>
    </recommendedName>
    <alternativeName>
        <fullName evidence="13">Enoylpyruvate transferase</fullName>
    </alternativeName>
    <alternativeName>
        <fullName evidence="14">UDP-N-acetylglucosamine enolpyruvyl transferase</fullName>
    </alternativeName>
</protein>
<dbReference type="InterPro" id="IPR001986">
    <property type="entry name" value="Enolpyruvate_Tfrase_dom"/>
</dbReference>
<evidence type="ECO:0000256" key="2">
    <source>
        <dbReference type="ARBA" id="ARBA00004752"/>
    </source>
</evidence>
<name>A0A1G2SYU5_9BACT</name>
<evidence type="ECO:0000259" key="16">
    <source>
        <dbReference type="Pfam" id="PF00275"/>
    </source>
</evidence>
<keyword evidence="5 17" id="KW-0808">Transferase</keyword>
<gene>
    <name evidence="17" type="ORF">A2832_02455</name>
</gene>
<comment type="caution">
    <text evidence="17">The sequence shown here is derived from an EMBL/GenBank/DDBJ whole genome shotgun (WGS) entry which is preliminary data.</text>
</comment>
<dbReference type="Proteomes" id="UP000178538">
    <property type="component" value="Unassembled WGS sequence"/>
</dbReference>
<evidence type="ECO:0000313" key="18">
    <source>
        <dbReference type="Proteomes" id="UP000178538"/>
    </source>
</evidence>
<comment type="subcellular location">
    <subcellularLocation>
        <location evidence="1">Cytoplasm</location>
    </subcellularLocation>
</comment>
<evidence type="ECO:0000256" key="15">
    <source>
        <dbReference type="ARBA" id="ARBA00047527"/>
    </source>
</evidence>
<keyword evidence="3" id="KW-0963">Cytoplasm</keyword>
<evidence type="ECO:0000313" key="17">
    <source>
        <dbReference type="EMBL" id="OHA90210.1"/>
    </source>
</evidence>
<dbReference type="STRING" id="1802737.A2832_02455"/>
<comment type="similarity">
    <text evidence="10">Belongs to the EPSP synthase family. MurA subfamily.</text>
</comment>
<keyword evidence="8" id="KW-0131">Cell cycle</keyword>
<evidence type="ECO:0000256" key="5">
    <source>
        <dbReference type="ARBA" id="ARBA00022679"/>
    </source>
</evidence>
<dbReference type="Pfam" id="PF00275">
    <property type="entry name" value="EPSP_synthase"/>
    <property type="match status" value="1"/>
</dbReference>
<keyword evidence="9" id="KW-0961">Cell wall biogenesis/degradation</keyword>
<evidence type="ECO:0000256" key="3">
    <source>
        <dbReference type="ARBA" id="ARBA00022490"/>
    </source>
</evidence>
<dbReference type="EC" id="2.5.1.7" evidence="11"/>